<evidence type="ECO:0000256" key="5">
    <source>
        <dbReference type="ARBA" id="ARBA00022989"/>
    </source>
</evidence>
<feature type="transmembrane region" description="Helical" evidence="7">
    <location>
        <begin position="97"/>
        <end position="122"/>
    </location>
</feature>
<feature type="transmembrane region" description="Helical" evidence="7">
    <location>
        <begin position="188"/>
        <end position="207"/>
    </location>
</feature>
<evidence type="ECO:0000256" key="6">
    <source>
        <dbReference type="ARBA" id="ARBA00023136"/>
    </source>
</evidence>
<proteinExistence type="inferred from homology"/>
<dbReference type="GO" id="GO:0015109">
    <property type="term" value="F:chromate transmembrane transporter activity"/>
    <property type="evidence" value="ECO:0007669"/>
    <property type="project" value="InterPro"/>
</dbReference>
<dbReference type="InterPro" id="IPR003370">
    <property type="entry name" value="Chromate_transpt"/>
</dbReference>
<accession>A0A3D1JEF1</accession>
<keyword evidence="5 7" id="KW-1133">Transmembrane helix</keyword>
<dbReference type="GO" id="GO:0005886">
    <property type="term" value="C:plasma membrane"/>
    <property type="evidence" value="ECO:0007669"/>
    <property type="project" value="UniProtKB-SubCell"/>
</dbReference>
<dbReference type="Proteomes" id="UP000264141">
    <property type="component" value="Unassembled WGS sequence"/>
</dbReference>
<evidence type="ECO:0000256" key="1">
    <source>
        <dbReference type="ARBA" id="ARBA00004651"/>
    </source>
</evidence>
<comment type="subcellular location">
    <subcellularLocation>
        <location evidence="1">Cell membrane</location>
        <topology evidence="1">Multi-pass membrane protein</topology>
    </subcellularLocation>
</comment>
<gene>
    <name evidence="8" type="ORF">DEQ80_03395</name>
</gene>
<reference evidence="8 9" key="1">
    <citation type="journal article" date="2018" name="Nat. Biotechnol.">
        <title>A standardized bacterial taxonomy based on genome phylogeny substantially revises the tree of life.</title>
        <authorList>
            <person name="Parks D.H."/>
            <person name="Chuvochina M."/>
            <person name="Waite D.W."/>
            <person name="Rinke C."/>
            <person name="Skarshewski A."/>
            <person name="Chaumeil P.A."/>
            <person name="Hugenholtz P."/>
        </authorList>
    </citation>
    <scope>NUCLEOTIDE SEQUENCE [LARGE SCALE GENOMIC DNA]</scope>
    <source>
        <strain evidence="8">UBA8781</strain>
    </source>
</reference>
<sequence length="214" mass="22563">MRVAGLMKFFGKNVIKTSSPSSSSLWLIFRTLLGVGLQSFGGGSSTFYLIHEACRRYGWMDEEEFVRSWALAQVTPGINLIKLTILIGNKLRGATGIAAAVGGLLLPSVFITALMTAGYSAIRSLPIMKGILKGVLPAALGLSLAMGVQMATPLLSRARGEGWMRLGISLGVIVIAGLLLAWNATSPLLVLLLGGGVTAALFNFFPVSGRRDAP</sequence>
<evidence type="ECO:0000313" key="8">
    <source>
        <dbReference type="EMBL" id="HCE16883.1"/>
    </source>
</evidence>
<comment type="caution">
    <text evidence="8">The sequence shown here is derived from an EMBL/GenBank/DDBJ whole genome shotgun (WGS) entry which is preliminary data.</text>
</comment>
<organism evidence="8 9">
    <name type="scientific">Anaerolinea thermolimosa</name>
    <dbReference type="NCBI Taxonomy" id="229919"/>
    <lineage>
        <taxon>Bacteria</taxon>
        <taxon>Bacillati</taxon>
        <taxon>Chloroflexota</taxon>
        <taxon>Anaerolineae</taxon>
        <taxon>Anaerolineales</taxon>
        <taxon>Anaerolineaceae</taxon>
        <taxon>Anaerolinea</taxon>
    </lineage>
</organism>
<dbReference type="PANTHER" id="PTHR43663">
    <property type="entry name" value="CHROMATE TRANSPORT PROTEIN-RELATED"/>
    <property type="match status" value="1"/>
</dbReference>
<dbReference type="PANTHER" id="PTHR43663:SF1">
    <property type="entry name" value="CHROMATE TRANSPORTER"/>
    <property type="match status" value="1"/>
</dbReference>
<keyword evidence="4 7" id="KW-0812">Transmembrane</keyword>
<dbReference type="AlphaFoldDB" id="A0A3D1JEF1"/>
<feature type="transmembrane region" description="Helical" evidence="7">
    <location>
        <begin position="162"/>
        <end position="182"/>
    </location>
</feature>
<dbReference type="InterPro" id="IPR052518">
    <property type="entry name" value="CHR_Transporter"/>
</dbReference>
<evidence type="ECO:0000313" key="9">
    <source>
        <dbReference type="Proteomes" id="UP000264141"/>
    </source>
</evidence>
<dbReference type="STRING" id="229919.GCA_001050195_02152"/>
<evidence type="ECO:0000256" key="2">
    <source>
        <dbReference type="ARBA" id="ARBA00005262"/>
    </source>
</evidence>
<dbReference type="EMBL" id="DPBP01000017">
    <property type="protein sequence ID" value="HCE16883.1"/>
    <property type="molecule type" value="Genomic_DNA"/>
</dbReference>
<keyword evidence="3" id="KW-1003">Cell membrane</keyword>
<name>A0A3D1JEF1_9CHLR</name>
<dbReference type="Pfam" id="PF02417">
    <property type="entry name" value="Chromate_transp"/>
    <property type="match status" value="1"/>
</dbReference>
<evidence type="ECO:0000256" key="3">
    <source>
        <dbReference type="ARBA" id="ARBA00022475"/>
    </source>
</evidence>
<protein>
    <recommendedName>
        <fullName evidence="10">Chromate transporter</fullName>
    </recommendedName>
</protein>
<evidence type="ECO:0008006" key="10">
    <source>
        <dbReference type="Google" id="ProtNLM"/>
    </source>
</evidence>
<comment type="similarity">
    <text evidence="2">Belongs to the chromate ion transporter (CHR) (TC 2.A.51) family.</text>
</comment>
<evidence type="ECO:0000256" key="4">
    <source>
        <dbReference type="ARBA" id="ARBA00022692"/>
    </source>
</evidence>
<evidence type="ECO:0000256" key="7">
    <source>
        <dbReference type="SAM" id="Phobius"/>
    </source>
</evidence>
<feature type="transmembrane region" description="Helical" evidence="7">
    <location>
        <begin position="27"/>
        <end position="50"/>
    </location>
</feature>
<feature type="transmembrane region" description="Helical" evidence="7">
    <location>
        <begin position="134"/>
        <end position="155"/>
    </location>
</feature>
<keyword evidence="6 7" id="KW-0472">Membrane</keyword>